<evidence type="ECO:0000256" key="14">
    <source>
        <dbReference type="ARBA" id="ARBA00038933"/>
    </source>
</evidence>
<evidence type="ECO:0000256" key="2">
    <source>
        <dbReference type="ARBA" id="ARBA00008834"/>
    </source>
</evidence>
<dbReference type="Pfam" id="PF24883">
    <property type="entry name" value="NPHP3_N"/>
    <property type="match status" value="1"/>
</dbReference>
<evidence type="ECO:0000313" key="21">
    <source>
        <dbReference type="Proteomes" id="UP001140091"/>
    </source>
</evidence>
<dbReference type="InterPro" id="IPR035971">
    <property type="entry name" value="CBD_sf"/>
</dbReference>
<dbReference type="GO" id="GO:0030248">
    <property type="term" value="F:cellulose binding"/>
    <property type="evidence" value="ECO:0007669"/>
    <property type="project" value="InterPro"/>
</dbReference>
<comment type="similarity">
    <text evidence="2 16">Belongs to the glycosyl hydrolase 28 family.</text>
</comment>
<dbReference type="EMBL" id="JANBPK010000811">
    <property type="protein sequence ID" value="KAJ2931120.1"/>
    <property type="molecule type" value="Genomic_DNA"/>
</dbReference>
<dbReference type="GO" id="GO:0005576">
    <property type="term" value="C:extracellular region"/>
    <property type="evidence" value="ECO:0007669"/>
    <property type="project" value="UniProtKB-SubCell"/>
</dbReference>
<dbReference type="SUPFAM" id="SSF52540">
    <property type="entry name" value="P-loop containing nucleoside triphosphate hydrolases"/>
    <property type="match status" value="1"/>
</dbReference>
<dbReference type="EC" id="3.2.1.67" evidence="14"/>
<feature type="signal peptide" evidence="18">
    <location>
        <begin position="1"/>
        <end position="22"/>
    </location>
</feature>
<name>A0A9W8JHU8_9AGAR</name>
<evidence type="ECO:0000256" key="9">
    <source>
        <dbReference type="ARBA" id="ARBA00023277"/>
    </source>
</evidence>
<dbReference type="SUPFAM" id="SSF57180">
    <property type="entry name" value="Cellulose-binding domain"/>
    <property type="match status" value="1"/>
</dbReference>
<dbReference type="GO" id="GO:0000272">
    <property type="term" value="P:polysaccharide catabolic process"/>
    <property type="evidence" value="ECO:0007669"/>
    <property type="project" value="UniProtKB-KW"/>
</dbReference>
<feature type="chain" id="PRO_5040777980" description="galacturonan 1,4-alpha-galacturonidase" evidence="18">
    <location>
        <begin position="23"/>
        <end position="1773"/>
    </location>
</feature>
<protein>
    <recommendedName>
        <fullName evidence="14">galacturonan 1,4-alpha-galacturonidase</fullName>
        <ecNumber evidence="14">3.2.1.67</ecNumber>
    </recommendedName>
</protein>
<dbReference type="InterPro" id="IPR059179">
    <property type="entry name" value="MLKL-like_MCAfunc"/>
</dbReference>
<evidence type="ECO:0000256" key="6">
    <source>
        <dbReference type="ARBA" id="ARBA00022801"/>
    </source>
</evidence>
<keyword evidence="4 18" id="KW-0732">Signal</keyword>
<dbReference type="GO" id="GO:0047911">
    <property type="term" value="F:galacturan 1,4-alpha-galacturonidase activity"/>
    <property type="evidence" value="ECO:0007669"/>
    <property type="project" value="UniProtKB-EC"/>
</dbReference>
<evidence type="ECO:0000256" key="17">
    <source>
        <dbReference type="SAM" id="MobiDB-lite"/>
    </source>
</evidence>
<dbReference type="SUPFAM" id="SSF48452">
    <property type="entry name" value="TPR-like"/>
    <property type="match status" value="1"/>
</dbReference>
<dbReference type="PROSITE" id="PS51164">
    <property type="entry name" value="CBM1_2"/>
    <property type="match status" value="1"/>
</dbReference>
<evidence type="ECO:0000256" key="3">
    <source>
        <dbReference type="ARBA" id="ARBA00022525"/>
    </source>
</evidence>
<proteinExistence type="inferred from homology"/>
<dbReference type="SMART" id="SM00236">
    <property type="entry name" value="fCBD"/>
    <property type="match status" value="1"/>
</dbReference>
<dbReference type="InterPro" id="IPR012334">
    <property type="entry name" value="Pectin_lyas_fold"/>
</dbReference>
<dbReference type="InterPro" id="IPR000743">
    <property type="entry name" value="Glyco_hydro_28"/>
</dbReference>
<feature type="non-terminal residue" evidence="20">
    <location>
        <position position="1"/>
    </location>
</feature>
<feature type="domain" description="CBM1" evidence="19">
    <location>
        <begin position="22"/>
        <end position="58"/>
    </location>
</feature>
<dbReference type="Gene3D" id="1.25.40.10">
    <property type="entry name" value="Tetratricopeptide repeat domain"/>
    <property type="match status" value="2"/>
</dbReference>
<dbReference type="Pfam" id="PF00295">
    <property type="entry name" value="Glyco_hydro_28"/>
    <property type="match status" value="1"/>
</dbReference>
<comment type="caution">
    <text evidence="20">The sequence shown here is derived from an EMBL/GenBank/DDBJ whole genome shotgun (WGS) entry which is preliminary data.</text>
</comment>
<dbReference type="Proteomes" id="UP001140091">
    <property type="component" value="Unassembled WGS sequence"/>
</dbReference>
<evidence type="ECO:0000256" key="16">
    <source>
        <dbReference type="RuleBase" id="RU361169"/>
    </source>
</evidence>
<accession>A0A9W8JHU8</accession>
<dbReference type="InterPro" id="IPR027417">
    <property type="entry name" value="P-loop_NTPase"/>
</dbReference>
<dbReference type="GO" id="GO:0071555">
    <property type="term" value="P:cell wall organization"/>
    <property type="evidence" value="ECO:0007669"/>
    <property type="project" value="UniProtKB-KW"/>
</dbReference>
<keyword evidence="8" id="KW-0325">Glycoprotein</keyword>
<evidence type="ECO:0000313" key="20">
    <source>
        <dbReference type="EMBL" id="KAJ2931120.1"/>
    </source>
</evidence>
<dbReference type="InterPro" id="IPR000254">
    <property type="entry name" value="CBD"/>
</dbReference>
<keyword evidence="10 16" id="KW-0326">Glycosidase</keyword>
<dbReference type="GO" id="GO:0004650">
    <property type="term" value="F:polygalacturonase activity"/>
    <property type="evidence" value="ECO:0007669"/>
    <property type="project" value="InterPro"/>
</dbReference>
<dbReference type="InterPro" id="IPR056884">
    <property type="entry name" value="NPHP3-like_N"/>
</dbReference>
<comment type="function">
    <text evidence="13">Specific in hydrolyzing the terminal glycosidic bond of polygalacturonic acid and oligogalacturonates.</text>
</comment>
<dbReference type="PROSITE" id="PS00562">
    <property type="entry name" value="CBM1_1"/>
    <property type="match status" value="1"/>
</dbReference>
<keyword evidence="12" id="KW-0624">Polysaccharide degradation</keyword>
<dbReference type="Pfam" id="PF00734">
    <property type="entry name" value="CBM_1"/>
    <property type="match status" value="1"/>
</dbReference>
<dbReference type="InterPro" id="IPR011050">
    <property type="entry name" value="Pectin_lyase_fold/virulence"/>
</dbReference>
<keyword evidence="5" id="KW-0677">Repeat</keyword>
<evidence type="ECO:0000256" key="10">
    <source>
        <dbReference type="ARBA" id="ARBA00023295"/>
    </source>
</evidence>
<dbReference type="PANTHER" id="PTHR31736">
    <property type="match status" value="1"/>
</dbReference>
<evidence type="ECO:0000256" key="12">
    <source>
        <dbReference type="ARBA" id="ARBA00023326"/>
    </source>
</evidence>
<dbReference type="Gene3D" id="3.40.50.300">
    <property type="entry name" value="P-loop containing nucleotide triphosphate hydrolases"/>
    <property type="match status" value="1"/>
</dbReference>
<comment type="catalytic activity">
    <reaction evidence="15">
        <text>[(1-&gt;4)-alpha-D-galacturonosyl](n) + H2O = alpha-D-galacturonate + [(1-&gt;4)-alpha-D-galacturonosyl](n-1)</text>
        <dbReference type="Rhea" id="RHEA:14117"/>
        <dbReference type="Rhea" id="RHEA-COMP:14570"/>
        <dbReference type="Rhea" id="RHEA-COMP:14572"/>
        <dbReference type="ChEBI" id="CHEBI:15377"/>
        <dbReference type="ChEBI" id="CHEBI:58658"/>
        <dbReference type="ChEBI" id="CHEBI:140523"/>
        <dbReference type="EC" id="3.2.1.67"/>
    </reaction>
</comment>
<feature type="compositionally biased region" description="Low complexity" evidence="17">
    <location>
        <begin position="62"/>
        <end position="95"/>
    </location>
</feature>
<feature type="region of interest" description="Disordered" evidence="17">
    <location>
        <begin position="61"/>
        <end position="95"/>
    </location>
</feature>
<comment type="subcellular location">
    <subcellularLocation>
        <location evidence="1">Secreted</location>
    </subcellularLocation>
</comment>
<evidence type="ECO:0000256" key="18">
    <source>
        <dbReference type="SAM" id="SignalP"/>
    </source>
</evidence>
<evidence type="ECO:0000256" key="5">
    <source>
        <dbReference type="ARBA" id="ARBA00022737"/>
    </source>
</evidence>
<evidence type="ECO:0000256" key="4">
    <source>
        <dbReference type="ARBA" id="ARBA00022729"/>
    </source>
</evidence>
<organism evidence="20 21">
    <name type="scientific">Candolleomyces eurysporus</name>
    <dbReference type="NCBI Taxonomy" id="2828524"/>
    <lineage>
        <taxon>Eukaryota</taxon>
        <taxon>Fungi</taxon>
        <taxon>Dikarya</taxon>
        <taxon>Basidiomycota</taxon>
        <taxon>Agaricomycotina</taxon>
        <taxon>Agaricomycetes</taxon>
        <taxon>Agaricomycetidae</taxon>
        <taxon>Agaricales</taxon>
        <taxon>Agaricineae</taxon>
        <taxon>Psathyrellaceae</taxon>
        <taxon>Candolleomyces</taxon>
    </lineage>
</organism>
<dbReference type="OrthoDB" id="187139at2759"/>
<keyword evidence="9" id="KW-0119">Carbohydrate metabolism</keyword>
<evidence type="ECO:0000256" key="7">
    <source>
        <dbReference type="ARBA" id="ARBA00023157"/>
    </source>
</evidence>
<evidence type="ECO:0000256" key="1">
    <source>
        <dbReference type="ARBA" id="ARBA00004613"/>
    </source>
</evidence>
<reference evidence="20" key="1">
    <citation type="submission" date="2022-06" db="EMBL/GenBank/DDBJ databases">
        <title>Genome Sequence of Candolleomyces eurysporus.</title>
        <authorList>
            <person name="Buettner E."/>
        </authorList>
    </citation>
    <scope>NUCLEOTIDE SEQUENCE</scope>
    <source>
        <strain evidence="20">VTCC 930004</strain>
    </source>
</reference>
<keyword evidence="11" id="KW-0961">Cell wall biogenesis/degradation</keyword>
<dbReference type="CDD" id="cd21037">
    <property type="entry name" value="MLKL_NTD"/>
    <property type="match status" value="1"/>
</dbReference>
<evidence type="ECO:0000256" key="8">
    <source>
        <dbReference type="ARBA" id="ARBA00023180"/>
    </source>
</evidence>
<evidence type="ECO:0000256" key="13">
    <source>
        <dbReference type="ARBA" id="ARBA00037312"/>
    </source>
</evidence>
<dbReference type="InterPro" id="IPR011990">
    <property type="entry name" value="TPR-like_helical_dom_sf"/>
</dbReference>
<evidence type="ECO:0000256" key="15">
    <source>
        <dbReference type="ARBA" id="ARBA00048766"/>
    </source>
</evidence>
<dbReference type="SUPFAM" id="SSF51126">
    <property type="entry name" value="Pectin lyase-like"/>
    <property type="match status" value="1"/>
</dbReference>
<keyword evidence="3" id="KW-0964">Secreted</keyword>
<sequence>MLGLSILPALVCLAATTTLVKGAQPVYGQCGGTGWTGDTTCVSGAVCTKVNDFYSQCLPGGPTTSVPTTSNPTPTTPTSTVTTTPTVTNPTPTSTSGIAYATTCTLDPLSPTQVPSGGRPPDDTPRILEVFRRCATNASIVLNEGFWYIGQVMDTLTFNNVEINLLGRFEWSTDIQYWLRNSIAVTYAQRSTAWRLGGNNIRLLGHKKALFFGNGQTWYDQNQNQGNQNGRPISLTVWRANNVLIDGITWRQPQFWHTFVAYSENVTMSNLDMNATSATRWSTVNTDGTNIWNSRDVKISNWIVTSGDDCICAKGNTTNMHVRNVTCYESGCMVVGSLGNPTTTPDYVDNVLFEDVTCIHSSNAAWVKTYAGQGRVNNVTFRNIQFDDVNQPIYITPCIYTGQNCDGSRLGINNVRWENIKVSEPSDDLSVATTDAVTLLGTSQLPARPFKRSASGTKDLKKDIAILSTVYLFQDHPTLKSLAALIVGRIRGEDDGDSMFAKILLKCADFTVRLAAYVEEDPDQSHSAIFEFTKTMDTLSSVNPEESDSLKEFEQRVDSVAQRLTRPNELKTRKNGGECATLLLDWGSTIFGILKEASEVLPVPALKPVFASLAALFDAAQRTQANFGQMGLLSFIAADLAIQLAEQCSCLNQLPQETVKSIDRVLRQIADRCQELSKKSWINCFVHNAHYKEQLEELETRLNAAVVAFQNNQLVQLQANYQYLKDATAQGRLDHLPQHPDDSGQRGEYLEDSRTEATNAVVEWMRVSHDLIIWIHGTAGVGKSTFSRHLTESLRQTQRLAASVRLRAIGENWGPETMIKLLAAELGRNHPMAIDDVLAAVGECNDRPLRYYVERCIRDPVRSLRYGHPLIILMDGVDEWPFHEALIKELAHLRTSPKSSLVKFIFTSRSDPHRSHFPNIPIHSYPLPPVPPEVVVQYFNHRFRTFPWENNRRPSPNEINQLAVLSGGLLIWASTVCGLVKHSLSLNSSAKVVNNILTSETKLGGSGKLMHLYRNAIIHAFPSPVEQRRFRDYLGLSMVLQEPLDIFDFSKLTGIEVDVIQRLQTHIAAICQLPSKAVSLSTIYPAASIFHLSFLEFVQDPSADTKALSITLSPVDFHASLGRACLEATFVSPPLEQTLRPFPRRHTNAYRYAVKFWPLHVSNGTDRAKWSETSHCRQLRDVKTEGMQRWARDFAECSQPRIHLDEQSFVDDHQATVLHTVAGGLAGVNSVRSAVDCLEVAVRLRPTSIPSWHQLGAGYRRLSADVWDSDRSILDKAAAALQNALTIWEAYSANSPSNLPSIARAAPKQRPSPHEIPDLEDLVSMPREELGLQSEIYELYPRLVSALGSVLQAQFEQGSTIDDGAGYEAIRLYSHALEVPLGDQPESRCALLYNIASVYYTFHARTGEEVHLCKAIEFGEKALKECPPNDTAHSLILRALGKFYRVSGSIQKAIETLEKALNHCHDQEDKSIVLNEYSDALRARFEHVAGSVSGEPFQNLIDLDGAISLRKEALGLCPQSHPSRSEILYRLGNDLYRRSQCNTSSNLSNQRESALHESIRFYEEALELRIARDGHRFATLTQLSVSLLDRAKEKGGHVDEIISLLSEALSFEEGLTIPSLERATCRETLAQALYFRWMKAAQADPSSSEQDLHQAISLQLHILDIDSLDPPIYTNSLFNLAAMRGSLYAKSKLPEDQIESLFHKAYALSTRFEYAGSASDLDEVIQICEQLLKQLPPEHLLVDECKRLSESAAQRASAIQMDALHPTLGTIYE</sequence>
<evidence type="ECO:0000256" key="11">
    <source>
        <dbReference type="ARBA" id="ARBA00023316"/>
    </source>
</evidence>
<keyword evidence="6 16" id="KW-0378">Hydrolase</keyword>
<dbReference type="Gene3D" id="2.160.20.10">
    <property type="entry name" value="Single-stranded right-handed beta-helix, Pectin lyase-like"/>
    <property type="match status" value="1"/>
</dbReference>
<keyword evidence="21" id="KW-1185">Reference proteome</keyword>
<gene>
    <name evidence="20" type="ORF">H1R20_g5988</name>
</gene>
<evidence type="ECO:0000259" key="19">
    <source>
        <dbReference type="PROSITE" id="PS51164"/>
    </source>
</evidence>
<dbReference type="PANTHER" id="PTHR31736:SF12">
    <property type="entry name" value="EXO-POLYGALACTURONASE, PUTATIVE-RELATED"/>
    <property type="match status" value="1"/>
</dbReference>
<keyword evidence="7" id="KW-1015">Disulfide bond</keyword>